<proteinExistence type="predicted"/>
<dbReference type="EMBL" id="QUBQ01000001">
    <property type="protein sequence ID" value="REK77872.1"/>
    <property type="molecule type" value="Genomic_DNA"/>
</dbReference>
<gene>
    <name evidence="1" type="ORF">DX130_06855</name>
</gene>
<dbReference type="OrthoDB" id="2628989at2"/>
<dbReference type="RefSeq" id="WP_116045788.1">
    <property type="nucleotide sequence ID" value="NZ_QUBQ01000001.1"/>
</dbReference>
<evidence type="ECO:0000313" key="1">
    <source>
        <dbReference type="EMBL" id="REK77872.1"/>
    </source>
</evidence>
<accession>A0A371PNV1</accession>
<sequence>MTYKELLGRRSELLRRNIYRMILKDNQKGLSVNESNVYQSMLKKLHHNEGALQTERNKDA</sequence>
<name>A0A371PNV1_9BACL</name>
<organism evidence="1 2">
    <name type="scientific">Paenibacillus paeoniae</name>
    <dbReference type="NCBI Taxonomy" id="2292705"/>
    <lineage>
        <taxon>Bacteria</taxon>
        <taxon>Bacillati</taxon>
        <taxon>Bacillota</taxon>
        <taxon>Bacilli</taxon>
        <taxon>Bacillales</taxon>
        <taxon>Paenibacillaceae</taxon>
        <taxon>Paenibacillus</taxon>
    </lineage>
</organism>
<keyword evidence="2" id="KW-1185">Reference proteome</keyword>
<dbReference type="Proteomes" id="UP000261905">
    <property type="component" value="Unassembled WGS sequence"/>
</dbReference>
<comment type="caution">
    <text evidence="1">The sequence shown here is derived from an EMBL/GenBank/DDBJ whole genome shotgun (WGS) entry which is preliminary data.</text>
</comment>
<protein>
    <submittedName>
        <fullName evidence="1">Uncharacterized protein</fullName>
    </submittedName>
</protein>
<reference evidence="1 2" key="1">
    <citation type="submission" date="2018-08" db="EMBL/GenBank/DDBJ databases">
        <title>Paenibacillus sp. M4BSY-1, whole genome shotgun sequence.</title>
        <authorList>
            <person name="Tuo L."/>
        </authorList>
    </citation>
    <scope>NUCLEOTIDE SEQUENCE [LARGE SCALE GENOMIC DNA]</scope>
    <source>
        <strain evidence="1 2">M4BSY-1</strain>
    </source>
</reference>
<evidence type="ECO:0000313" key="2">
    <source>
        <dbReference type="Proteomes" id="UP000261905"/>
    </source>
</evidence>
<dbReference type="AlphaFoldDB" id="A0A371PNV1"/>